<comment type="caution">
    <text evidence="3">The sequence shown here is derived from an EMBL/GenBank/DDBJ whole genome shotgun (WGS) entry which is preliminary data.</text>
</comment>
<accession>A0ABT6J5W5</accession>
<evidence type="ECO:0000313" key="3">
    <source>
        <dbReference type="EMBL" id="MDH5821932.1"/>
    </source>
</evidence>
<feature type="domain" description="Glycosyltransferase 2-like" evidence="2">
    <location>
        <begin position="7"/>
        <end position="108"/>
    </location>
</feature>
<dbReference type="EMBL" id="JARXRM010000013">
    <property type="protein sequence ID" value="MDH5821932.1"/>
    <property type="molecule type" value="Genomic_DNA"/>
</dbReference>
<dbReference type="PANTHER" id="PTHR43685">
    <property type="entry name" value="GLYCOSYLTRANSFERASE"/>
    <property type="match status" value="1"/>
</dbReference>
<dbReference type="RefSeq" id="WP_280572750.1">
    <property type="nucleotide sequence ID" value="NZ_JARXRM010000013.1"/>
</dbReference>
<protein>
    <submittedName>
        <fullName evidence="3">Glycosyltransferase family 2 protein</fullName>
    </submittedName>
</protein>
<dbReference type="InterPro" id="IPR029044">
    <property type="entry name" value="Nucleotide-diphossugar_trans"/>
</dbReference>
<evidence type="ECO:0000259" key="2">
    <source>
        <dbReference type="Pfam" id="PF00535"/>
    </source>
</evidence>
<keyword evidence="4" id="KW-1185">Reference proteome</keyword>
<dbReference type="Proteomes" id="UP001156940">
    <property type="component" value="Unassembled WGS sequence"/>
</dbReference>
<dbReference type="InterPro" id="IPR050834">
    <property type="entry name" value="Glycosyltransf_2"/>
</dbReference>
<name>A0ABT6J5W5_9GAMM</name>
<dbReference type="InterPro" id="IPR001173">
    <property type="entry name" value="Glyco_trans_2-like"/>
</dbReference>
<organism evidence="3 4">
    <name type="scientific">Luteimonas endophytica</name>
    <dbReference type="NCBI Taxonomy" id="3042023"/>
    <lineage>
        <taxon>Bacteria</taxon>
        <taxon>Pseudomonadati</taxon>
        <taxon>Pseudomonadota</taxon>
        <taxon>Gammaproteobacteria</taxon>
        <taxon>Lysobacterales</taxon>
        <taxon>Lysobacteraceae</taxon>
        <taxon>Luteimonas</taxon>
    </lineage>
</organism>
<reference evidence="3 4" key="1">
    <citation type="submission" date="2023-04" db="EMBL/GenBank/DDBJ databases">
        <title>Luteimonas endophyticus RD2P54.</title>
        <authorList>
            <person name="Sun J.-Q."/>
        </authorList>
    </citation>
    <scope>NUCLEOTIDE SEQUENCE [LARGE SCALE GENOMIC DNA]</scope>
    <source>
        <strain evidence="3 4">RD2P54</strain>
    </source>
</reference>
<proteinExistence type="predicted"/>
<evidence type="ECO:0000256" key="1">
    <source>
        <dbReference type="SAM" id="MobiDB-lite"/>
    </source>
</evidence>
<sequence>MSEPVASIVFTTYNQPAWLEKTLLGFAAQDRRDFEVLVADDGSGADTAALIESLRSRLPFALRHVWHEDRGFRKSRILNAAIAASRADYLIFTDGDCIPRRDFVSMHLRLRRPGRYLSGGYLKLPMELSRRISGDDIASNRCFELAWLRAHGLPTAARNVKLLAQGASAALLDRIVTASPTWNGHNASGWKRDLVAANGFDERMGYGGQDRELGERLGNAGVRGIRVRHRAIALHLDHARGYRNGEALRRNFAIRARTRIAKATWTEHGIVKGPAHGGASPAGLALGEGGQRAT</sequence>
<dbReference type="SUPFAM" id="SSF53448">
    <property type="entry name" value="Nucleotide-diphospho-sugar transferases"/>
    <property type="match status" value="1"/>
</dbReference>
<evidence type="ECO:0000313" key="4">
    <source>
        <dbReference type="Proteomes" id="UP001156940"/>
    </source>
</evidence>
<dbReference type="PANTHER" id="PTHR43685:SF3">
    <property type="entry name" value="SLR2126 PROTEIN"/>
    <property type="match status" value="1"/>
</dbReference>
<gene>
    <name evidence="3" type="ORF">QFW77_02850</name>
</gene>
<feature type="region of interest" description="Disordered" evidence="1">
    <location>
        <begin position="271"/>
        <end position="294"/>
    </location>
</feature>
<dbReference type="Gene3D" id="3.90.550.10">
    <property type="entry name" value="Spore Coat Polysaccharide Biosynthesis Protein SpsA, Chain A"/>
    <property type="match status" value="1"/>
</dbReference>
<dbReference type="Pfam" id="PF00535">
    <property type="entry name" value="Glycos_transf_2"/>
    <property type="match status" value="1"/>
</dbReference>
<dbReference type="CDD" id="cd06420">
    <property type="entry name" value="GT2_Chondriotin_Pol_N"/>
    <property type="match status" value="1"/>
</dbReference>